<sequence>MRVIDVLLLFTDGPSTIGVTRIARELGLSKAVVHRILQSLVSRSALVFDPATRGYRLGPAVTALGARSLRDSDLRRAALPVLRHLHAETNETTTLSELVGHERVYIEQLESSQEIRMTVEIGRRFPLHAGASSKAILAELPEPALETVLTGAKPALTEQTVIDGDRLRAELATIRERGAATSSGERQTGAASVAAAVRWADGRVVGAISVCGPTMRFDDQTCQRYVPMIREAAREVSRNLGWREA</sequence>
<dbReference type="Gene3D" id="3.30.450.40">
    <property type="match status" value="1"/>
</dbReference>
<dbReference type="InterPro" id="IPR036388">
    <property type="entry name" value="WH-like_DNA-bd_sf"/>
</dbReference>
<evidence type="ECO:0000259" key="4">
    <source>
        <dbReference type="PROSITE" id="PS51077"/>
    </source>
</evidence>
<dbReference type="SUPFAM" id="SSF46785">
    <property type="entry name" value="Winged helix' DNA-binding domain"/>
    <property type="match status" value="1"/>
</dbReference>
<proteinExistence type="predicted"/>
<dbReference type="InterPro" id="IPR005471">
    <property type="entry name" value="Tscrpt_reg_IclR_N"/>
</dbReference>
<reference evidence="7" key="1">
    <citation type="journal article" date="2019" name="Int. J. Syst. Evol. Microbiol.">
        <title>The Global Catalogue of Microorganisms (GCM) 10K type strain sequencing project: providing services to taxonomists for standard genome sequencing and annotation.</title>
        <authorList>
            <consortium name="The Broad Institute Genomics Platform"/>
            <consortium name="The Broad Institute Genome Sequencing Center for Infectious Disease"/>
            <person name="Wu L."/>
            <person name="Ma J."/>
        </authorList>
    </citation>
    <scope>NUCLEOTIDE SEQUENCE [LARGE SCALE GENOMIC DNA]</scope>
    <source>
        <strain evidence="7">JCM 17137</strain>
    </source>
</reference>
<evidence type="ECO:0000256" key="3">
    <source>
        <dbReference type="ARBA" id="ARBA00023163"/>
    </source>
</evidence>
<dbReference type="PROSITE" id="PS51078">
    <property type="entry name" value="ICLR_ED"/>
    <property type="match status" value="1"/>
</dbReference>
<accession>A0ABP7FE91</accession>
<dbReference type="InterPro" id="IPR050707">
    <property type="entry name" value="HTH_MetabolicPath_Reg"/>
</dbReference>
<evidence type="ECO:0000313" key="7">
    <source>
        <dbReference type="Proteomes" id="UP001500908"/>
    </source>
</evidence>
<dbReference type="Proteomes" id="UP001500908">
    <property type="component" value="Unassembled WGS sequence"/>
</dbReference>
<dbReference type="PANTHER" id="PTHR30136:SF24">
    <property type="entry name" value="HTH-TYPE TRANSCRIPTIONAL REPRESSOR ALLR"/>
    <property type="match status" value="1"/>
</dbReference>
<feature type="domain" description="HTH iclR-type" evidence="4">
    <location>
        <begin position="1"/>
        <end position="59"/>
    </location>
</feature>
<dbReference type="PANTHER" id="PTHR30136">
    <property type="entry name" value="HELIX-TURN-HELIX TRANSCRIPTIONAL REGULATOR, ICLR FAMILY"/>
    <property type="match status" value="1"/>
</dbReference>
<name>A0ABP7FE91_9ACTN</name>
<keyword evidence="7" id="KW-1185">Reference proteome</keyword>
<protein>
    <submittedName>
        <fullName evidence="6">IclR family transcriptional regulator</fullName>
    </submittedName>
</protein>
<keyword evidence="3" id="KW-0804">Transcription</keyword>
<dbReference type="PROSITE" id="PS51077">
    <property type="entry name" value="HTH_ICLR"/>
    <property type="match status" value="1"/>
</dbReference>
<gene>
    <name evidence="6" type="ORF">GCM10022402_17030</name>
</gene>
<dbReference type="InterPro" id="IPR014757">
    <property type="entry name" value="Tscrpt_reg_IclR_C"/>
</dbReference>
<feature type="domain" description="IclR-ED" evidence="5">
    <location>
        <begin position="60"/>
        <end position="242"/>
    </location>
</feature>
<evidence type="ECO:0000259" key="5">
    <source>
        <dbReference type="PROSITE" id="PS51078"/>
    </source>
</evidence>
<keyword evidence="1" id="KW-0805">Transcription regulation</keyword>
<dbReference type="Gene3D" id="1.10.10.10">
    <property type="entry name" value="Winged helix-like DNA-binding domain superfamily/Winged helix DNA-binding domain"/>
    <property type="match status" value="1"/>
</dbReference>
<organism evidence="6 7">
    <name type="scientific">Salinactinospora qingdaonensis</name>
    <dbReference type="NCBI Taxonomy" id="702744"/>
    <lineage>
        <taxon>Bacteria</taxon>
        <taxon>Bacillati</taxon>
        <taxon>Actinomycetota</taxon>
        <taxon>Actinomycetes</taxon>
        <taxon>Streptosporangiales</taxon>
        <taxon>Nocardiopsidaceae</taxon>
        <taxon>Salinactinospora</taxon>
    </lineage>
</organism>
<keyword evidence="2" id="KW-0238">DNA-binding</keyword>
<comment type="caution">
    <text evidence="6">The sequence shown here is derived from an EMBL/GenBank/DDBJ whole genome shotgun (WGS) entry which is preliminary data.</text>
</comment>
<dbReference type="Pfam" id="PF09339">
    <property type="entry name" value="HTH_IclR"/>
    <property type="match status" value="1"/>
</dbReference>
<dbReference type="EMBL" id="BAABDD010000006">
    <property type="protein sequence ID" value="GAA3737657.1"/>
    <property type="molecule type" value="Genomic_DNA"/>
</dbReference>
<dbReference type="Pfam" id="PF01614">
    <property type="entry name" value="IclR_C"/>
    <property type="match status" value="1"/>
</dbReference>
<dbReference type="InterPro" id="IPR036390">
    <property type="entry name" value="WH_DNA-bd_sf"/>
</dbReference>
<dbReference type="SMART" id="SM00346">
    <property type="entry name" value="HTH_ICLR"/>
    <property type="match status" value="1"/>
</dbReference>
<evidence type="ECO:0000313" key="6">
    <source>
        <dbReference type="EMBL" id="GAA3737657.1"/>
    </source>
</evidence>
<dbReference type="InterPro" id="IPR029016">
    <property type="entry name" value="GAF-like_dom_sf"/>
</dbReference>
<evidence type="ECO:0000256" key="1">
    <source>
        <dbReference type="ARBA" id="ARBA00023015"/>
    </source>
</evidence>
<evidence type="ECO:0000256" key="2">
    <source>
        <dbReference type="ARBA" id="ARBA00023125"/>
    </source>
</evidence>
<dbReference type="SUPFAM" id="SSF55781">
    <property type="entry name" value="GAF domain-like"/>
    <property type="match status" value="1"/>
</dbReference>